<gene>
    <name evidence="8" type="ORF">DBR06_SOUSAS40310011</name>
</gene>
<evidence type="ECO:0000256" key="2">
    <source>
        <dbReference type="ARBA" id="ARBA00006023"/>
    </source>
</evidence>
<feature type="non-terminal residue" evidence="8">
    <location>
        <position position="1"/>
    </location>
</feature>
<keyword evidence="9" id="KW-1185">Reference proteome</keyword>
<dbReference type="CDD" id="cd22828">
    <property type="entry name" value="Gal_Rha_Lectin_EVA1_EVA1C_rpt1"/>
    <property type="match status" value="1"/>
</dbReference>
<feature type="domain" description="SUEL-type lectin" evidence="7">
    <location>
        <begin position="109"/>
        <end position="201"/>
    </location>
</feature>
<dbReference type="EMBL" id="QWLN02002092">
    <property type="protein sequence ID" value="TEA40918.1"/>
    <property type="molecule type" value="Genomic_DNA"/>
</dbReference>
<dbReference type="InterPro" id="IPR000922">
    <property type="entry name" value="Lectin_gal-bd_dom"/>
</dbReference>
<evidence type="ECO:0000259" key="7">
    <source>
        <dbReference type="PROSITE" id="PS50228"/>
    </source>
</evidence>
<proteinExistence type="inferred from homology"/>
<evidence type="ECO:0000256" key="4">
    <source>
        <dbReference type="ARBA" id="ARBA00022989"/>
    </source>
</evidence>
<dbReference type="Pfam" id="PF02140">
    <property type="entry name" value="SUEL_Lectin"/>
    <property type="match status" value="2"/>
</dbReference>
<sequence>HACEGEKLGITCPQKTSISILSAFYGRKVPGENFCPTLTGKTSENATCVSVTARQKLLDECKDQRWCQISVNSQMFGQHPCPGTYKYLVVSYKCRPGKFHSVNYRIKTVCENGTLRLRCRNKSVLTIFSANYGKFMEGKQECDVMNKNGPVIECLAPDALQRVLRQCQKRENCTLFADTATFGEPCFPGVKKQLQVSYICVPIKLLQQMDHSSLDPFTLSDYIYGIPEKMGLYFLCGVSGGLIFLLCIFTPKVTFIQDLKEVFWCINSKLGKRKLQDQEEEEDNHNDDSSSGSSFHHFTHTYPASNSLFCPELTAVLERAAKERNQERDEIWIAKEPSPYAIYKVKSATK</sequence>
<name>A0A484GZ77_SOUCH</name>
<evidence type="ECO:0000313" key="8">
    <source>
        <dbReference type="EMBL" id="TEA40918.1"/>
    </source>
</evidence>
<comment type="similarity">
    <text evidence="2">Belongs to the EVA1 family.</text>
</comment>
<dbReference type="InterPro" id="IPR043159">
    <property type="entry name" value="Lectin_gal-bd_sf"/>
</dbReference>
<evidence type="ECO:0000256" key="5">
    <source>
        <dbReference type="ARBA" id="ARBA00023136"/>
    </source>
</evidence>
<dbReference type="PROSITE" id="PS50228">
    <property type="entry name" value="SUEL_LECTIN"/>
    <property type="match status" value="2"/>
</dbReference>
<evidence type="ECO:0000256" key="6">
    <source>
        <dbReference type="SAM" id="Phobius"/>
    </source>
</evidence>
<feature type="domain" description="SUEL-type lectin" evidence="7">
    <location>
        <begin position="2"/>
        <end position="95"/>
    </location>
</feature>
<comment type="subcellular location">
    <subcellularLocation>
        <location evidence="1">Membrane</location>
        <topology evidence="1">Single-pass membrane protein</topology>
    </subcellularLocation>
</comment>
<dbReference type="PANTHER" id="PTHR46780">
    <property type="entry name" value="PROTEIN EVA-1"/>
    <property type="match status" value="1"/>
</dbReference>
<dbReference type="GO" id="GO:0016020">
    <property type="term" value="C:membrane"/>
    <property type="evidence" value="ECO:0007669"/>
    <property type="project" value="UniProtKB-SubCell"/>
</dbReference>
<feature type="transmembrane region" description="Helical" evidence="6">
    <location>
        <begin position="230"/>
        <end position="250"/>
    </location>
</feature>
<organism evidence="8 9">
    <name type="scientific">Sousa chinensis</name>
    <name type="common">Indo-pacific humpbacked dolphin</name>
    <name type="synonym">Steno chinensis</name>
    <dbReference type="NCBI Taxonomy" id="103600"/>
    <lineage>
        <taxon>Eukaryota</taxon>
        <taxon>Metazoa</taxon>
        <taxon>Chordata</taxon>
        <taxon>Craniata</taxon>
        <taxon>Vertebrata</taxon>
        <taxon>Euteleostomi</taxon>
        <taxon>Mammalia</taxon>
        <taxon>Eutheria</taxon>
        <taxon>Laurasiatheria</taxon>
        <taxon>Artiodactyla</taxon>
        <taxon>Whippomorpha</taxon>
        <taxon>Cetacea</taxon>
        <taxon>Odontoceti</taxon>
        <taxon>Delphinidae</taxon>
        <taxon>Sousa</taxon>
    </lineage>
</organism>
<comment type="caution">
    <text evidence="8">The sequence shown here is derived from an EMBL/GenBank/DDBJ whole genome shotgun (WGS) entry which is preliminary data.</text>
</comment>
<protein>
    <recommendedName>
        <fullName evidence="7">SUEL-type lectin domain-containing protein</fullName>
    </recommendedName>
</protein>
<dbReference type="Proteomes" id="UP000295264">
    <property type="component" value="Unassembled WGS sequence"/>
</dbReference>
<keyword evidence="5 6" id="KW-0472">Membrane</keyword>
<evidence type="ECO:0000313" key="9">
    <source>
        <dbReference type="Proteomes" id="UP000295264"/>
    </source>
</evidence>
<dbReference type="Pfam" id="PF14851">
    <property type="entry name" value="FAM176"/>
    <property type="match status" value="1"/>
</dbReference>
<dbReference type="Gene3D" id="2.60.120.740">
    <property type="match status" value="2"/>
</dbReference>
<keyword evidence="4 6" id="KW-1133">Transmembrane helix</keyword>
<dbReference type="AlphaFoldDB" id="A0A484GZ77"/>
<evidence type="ECO:0000256" key="1">
    <source>
        <dbReference type="ARBA" id="ARBA00004167"/>
    </source>
</evidence>
<reference evidence="8 9" key="1">
    <citation type="journal article" date="2018" name="Genomics">
        <title>Molecular footprints of inshore aquatic adaptation in Indo-Pacific humpback dolphin (Sousa chinensis).</title>
        <authorList>
            <person name="Ming Y."/>
            <person name="Jian J."/>
            <person name="Yu F."/>
            <person name="Yu X."/>
            <person name="Wang J."/>
            <person name="Liu W."/>
        </authorList>
    </citation>
    <scope>NUCLEOTIDE SEQUENCE [LARGE SCALE GENOMIC DNA]</scope>
    <source>
        <strain evidence="8">MY-2018</strain>
        <tissue evidence="8">Skin</tissue>
    </source>
</reference>
<dbReference type="GO" id="GO:0030246">
    <property type="term" value="F:carbohydrate binding"/>
    <property type="evidence" value="ECO:0007669"/>
    <property type="project" value="InterPro"/>
</dbReference>
<keyword evidence="3 6" id="KW-0812">Transmembrane</keyword>
<evidence type="ECO:0000256" key="3">
    <source>
        <dbReference type="ARBA" id="ARBA00022692"/>
    </source>
</evidence>
<dbReference type="CDD" id="cd22829">
    <property type="entry name" value="Gal_Rha_Lectin_EVA1_EVA1C_rpt2"/>
    <property type="match status" value="1"/>
</dbReference>
<accession>A0A484GZ77</accession>
<dbReference type="InterPro" id="IPR039500">
    <property type="entry name" value="EVA1_dom"/>
</dbReference>